<dbReference type="GO" id="GO:0030170">
    <property type="term" value="F:pyridoxal phosphate binding"/>
    <property type="evidence" value="ECO:0007669"/>
    <property type="project" value="InterPro"/>
</dbReference>
<keyword evidence="3 5" id="KW-0808">Transferase</keyword>
<dbReference type="Pfam" id="PF00155">
    <property type="entry name" value="Aminotran_1_2"/>
    <property type="match status" value="1"/>
</dbReference>
<dbReference type="PATRIC" id="fig|1237085.11.peg.109"/>
<dbReference type="PANTHER" id="PTHR42885:SF1">
    <property type="entry name" value="THREONINE-PHOSPHATE DECARBOXYLASE"/>
    <property type="match status" value="1"/>
</dbReference>
<dbReference type="SUPFAM" id="SSF53383">
    <property type="entry name" value="PLP-dependent transferases"/>
    <property type="match status" value="1"/>
</dbReference>
<dbReference type="GO" id="GO:0008483">
    <property type="term" value="F:transaminase activity"/>
    <property type="evidence" value="ECO:0007669"/>
    <property type="project" value="UniProtKB-KW"/>
</dbReference>
<dbReference type="PANTHER" id="PTHR42885">
    <property type="entry name" value="HISTIDINOL-PHOSPHATE AMINOTRANSFERASE-RELATED"/>
    <property type="match status" value="1"/>
</dbReference>
<dbReference type="AlphaFoldDB" id="K0IBX8"/>
<dbReference type="GeneID" id="13796281"/>
<dbReference type="EC" id="2.6.1.-" evidence="3"/>
<sequence length="363" mass="39742">MGQKVVASKGMSACSHGGVYSVNPRLVKVDCSSSINPLGTPLKAIAAIQKGAKSLAPMYPDPECRELKKSLSRYLRIGDPEWISVGNGAMEIIYWFAQAFAKGSRVVIPAPTFCEYELASHKSGAEVTFVPLHNFELDADEVIEKARGAGAVFLCNPNNPTGMLSTKGIRKIIENIDSSTKILLDECFIELVDEPDTNSMIGMIEKFDNLVILRSLTKSFGLAGLRVGYSICNPALAEKLSANRIPWNVNGLAQAAGVAALAADRMHLPRARAIIKKERKFLHDSIGRLKSFKPLRSDANYFLIHLQGKNSTQFRDALLKKTGVLVRDCSTFTGMEGSQYVRVAVKSHMENLHLLKALEEFDG</sequence>
<feature type="domain" description="Aminotransferase class I/classII large" evidence="4">
    <location>
        <begin position="30"/>
        <end position="357"/>
    </location>
</feature>
<evidence type="ECO:0000259" key="4">
    <source>
        <dbReference type="Pfam" id="PF00155"/>
    </source>
</evidence>
<dbReference type="OrthoDB" id="39225at2157"/>
<dbReference type="PROSITE" id="PS00105">
    <property type="entry name" value="AA_TRANSFER_CLASS_1"/>
    <property type="match status" value="1"/>
</dbReference>
<protein>
    <recommendedName>
        <fullName evidence="3">Aminotransferase</fullName>
        <ecNumber evidence="3">2.6.1.-</ecNumber>
    </recommendedName>
</protein>
<evidence type="ECO:0000313" key="6">
    <source>
        <dbReference type="Proteomes" id="UP000008037"/>
    </source>
</evidence>
<dbReference type="BioCyc" id="CNIT1237085:G1324-105-MONOMER"/>
<dbReference type="Gene3D" id="3.90.1150.10">
    <property type="entry name" value="Aspartate Aminotransferase, domain 1"/>
    <property type="match status" value="1"/>
</dbReference>
<evidence type="ECO:0000256" key="1">
    <source>
        <dbReference type="ARBA" id="ARBA00001933"/>
    </source>
</evidence>
<dbReference type="KEGG" id="nga:Ngar_c01050"/>
<dbReference type="InterPro" id="IPR015421">
    <property type="entry name" value="PyrdxlP-dep_Trfase_major"/>
</dbReference>
<evidence type="ECO:0000256" key="2">
    <source>
        <dbReference type="ARBA" id="ARBA00022898"/>
    </source>
</evidence>
<evidence type="ECO:0000256" key="3">
    <source>
        <dbReference type="RuleBase" id="RU000481"/>
    </source>
</evidence>
<dbReference type="InterPro" id="IPR004838">
    <property type="entry name" value="NHTrfase_class1_PyrdxlP-BS"/>
</dbReference>
<keyword evidence="6" id="KW-1185">Reference proteome</keyword>
<dbReference type="InterPro" id="IPR015422">
    <property type="entry name" value="PyrdxlP-dep_Trfase_small"/>
</dbReference>
<dbReference type="EMBL" id="CP002408">
    <property type="protein sequence ID" value="AFU57055.1"/>
    <property type="molecule type" value="Genomic_DNA"/>
</dbReference>
<organism evidence="5 6">
    <name type="scientific">Nitrososphaera gargensis (strain Ga9.2)</name>
    <dbReference type="NCBI Taxonomy" id="1237085"/>
    <lineage>
        <taxon>Archaea</taxon>
        <taxon>Nitrososphaerota</taxon>
        <taxon>Nitrososphaeria</taxon>
        <taxon>Nitrososphaerales</taxon>
        <taxon>Nitrososphaeraceae</taxon>
        <taxon>Nitrososphaera</taxon>
    </lineage>
</organism>
<dbReference type="RefSeq" id="WP_015017628.1">
    <property type="nucleotide sequence ID" value="NC_018719.1"/>
</dbReference>
<evidence type="ECO:0000313" key="5">
    <source>
        <dbReference type="EMBL" id="AFU57055.1"/>
    </source>
</evidence>
<dbReference type="InterPro" id="IPR004839">
    <property type="entry name" value="Aminotransferase_I/II_large"/>
</dbReference>
<comment type="similarity">
    <text evidence="3">Belongs to the class-I pyridoxal-phosphate-dependent aminotransferase family.</text>
</comment>
<dbReference type="STRING" id="1237085.Ngar_c01050"/>
<accession>K0IBX8</accession>
<name>K0IBX8_NITGG</name>
<dbReference type="CDD" id="cd00609">
    <property type="entry name" value="AAT_like"/>
    <property type="match status" value="1"/>
</dbReference>
<dbReference type="InParanoid" id="K0IBX8"/>
<proteinExistence type="inferred from homology"/>
<keyword evidence="2" id="KW-0663">Pyridoxal phosphate</keyword>
<dbReference type="HOGENOM" id="CLU_017584_3_2_2"/>
<dbReference type="Gene3D" id="3.40.640.10">
    <property type="entry name" value="Type I PLP-dependent aspartate aminotransferase-like (Major domain)"/>
    <property type="match status" value="1"/>
</dbReference>
<dbReference type="Proteomes" id="UP000008037">
    <property type="component" value="Chromosome"/>
</dbReference>
<comment type="cofactor">
    <cofactor evidence="1 3">
        <name>pyridoxal 5'-phosphate</name>
        <dbReference type="ChEBI" id="CHEBI:597326"/>
    </cofactor>
</comment>
<dbReference type="InterPro" id="IPR015424">
    <property type="entry name" value="PyrdxlP-dep_Trfase"/>
</dbReference>
<keyword evidence="3 5" id="KW-0032">Aminotransferase</keyword>
<reference evidence="5 6" key="1">
    <citation type="journal article" date="2012" name="Environ. Microbiol.">
        <title>The genome of the ammonia-oxidizing Candidatus Nitrososphaera gargensis: insights into metabolic versatility and environmental adaptations.</title>
        <authorList>
            <person name="Spang A."/>
            <person name="Poehlein A."/>
            <person name="Offre P."/>
            <person name="Zumbragel S."/>
            <person name="Haider S."/>
            <person name="Rychlik N."/>
            <person name="Nowka B."/>
            <person name="Schmeisser C."/>
            <person name="Lebedeva E.V."/>
            <person name="Rattei T."/>
            <person name="Bohm C."/>
            <person name="Schmid M."/>
            <person name="Galushko A."/>
            <person name="Hatzenpichler R."/>
            <person name="Weinmaier T."/>
            <person name="Daniel R."/>
            <person name="Schleper C."/>
            <person name="Spieck E."/>
            <person name="Streit W."/>
            <person name="Wagner M."/>
        </authorList>
    </citation>
    <scope>NUCLEOTIDE SEQUENCE [LARGE SCALE GENOMIC DNA]</scope>
    <source>
        <strain evidence="6">Ga9.2</strain>
    </source>
</reference>
<dbReference type="FunCoup" id="K0IBX8">
    <property type="interactions" value="62"/>
</dbReference>
<gene>
    <name evidence="5" type="ordered locus">Ngar_c01050</name>
</gene>